<keyword evidence="3" id="KW-1185">Reference proteome</keyword>
<feature type="transmembrane region" description="Helical" evidence="1">
    <location>
        <begin position="56"/>
        <end position="74"/>
    </location>
</feature>
<gene>
    <name evidence="2" type="ORF">ACFL2Z_00080</name>
</gene>
<organism evidence="2 3">
    <name type="scientific">Eiseniibacteriota bacterium</name>
    <dbReference type="NCBI Taxonomy" id="2212470"/>
    <lineage>
        <taxon>Bacteria</taxon>
        <taxon>Candidatus Eiseniibacteriota</taxon>
    </lineage>
</organism>
<protein>
    <submittedName>
        <fullName evidence="2">Uncharacterized protein</fullName>
    </submittedName>
</protein>
<keyword evidence="1" id="KW-0812">Transmembrane</keyword>
<name>A0ABV6YMZ8_UNCEI</name>
<evidence type="ECO:0000313" key="3">
    <source>
        <dbReference type="Proteomes" id="UP001594288"/>
    </source>
</evidence>
<proteinExistence type="predicted"/>
<evidence type="ECO:0000256" key="1">
    <source>
        <dbReference type="SAM" id="Phobius"/>
    </source>
</evidence>
<evidence type="ECO:0000313" key="2">
    <source>
        <dbReference type="EMBL" id="MFC1799297.1"/>
    </source>
</evidence>
<reference evidence="2 3" key="1">
    <citation type="submission" date="2024-09" db="EMBL/GenBank/DDBJ databases">
        <authorList>
            <person name="D'Angelo T."/>
        </authorList>
    </citation>
    <scope>NUCLEOTIDE SEQUENCE [LARGE SCALE GENOMIC DNA]</scope>
    <source>
        <strain evidence="2">SAG AM-311-F02</strain>
    </source>
</reference>
<comment type="caution">
    <text evidence="2">The sequence shown here is derived from an EMBL/GenBank/DDBJ whole genome shotgun (WGS) entry which is preliminary data.</text>
</comment>
<accession>A0ABV6YMZ8</accession>
<feature type="transmembrane region" description="Helical" evidence="1">
    <location>
        <begin position="148"/>
        <end position="169"/>
    </location>
</feature>
<keyword evidence="1" id="KW-0472">Membrane</keyword>
<keyword evidence="1" id="KW-1133">Transmembrane helix</keyword>
<dbReference type="EMBL" id="JBHPEI010000001">
    <property type="protein sequence ID" value="MFC1799297.1"/>
    <property type="molecule type" value="Genomic_DNA"/>
</dbReference>
<dbReference type="Proteomes" id="UP001594288">
    <property type="component" value="Unassembled WGS sequence"/>
</dbReference>
<feature type="transmembrane region" description="Helical" evidence="1">
    <location>
        <begin position="184"/>
        <end position="201"/>
    </location>
</feature>
<sequence length="243" mass="28659">MSDILSTFWSKLTNNLNPYSKSGLRNLTAAAILVLGWWFVSELVLPIGLLGNYPTWGIYLVALVIFYYLNLMLFSADTLYFGHPDENKYIEAFQRHWPSKHVAEKFSLGQEEAESYWFTNVFNAWSGTDHPQHQQWKRTLERGYACRCVYYMVRFLGRLIWIAIVAFSAEELLHKYLGLGESRLLLRIVFVLVALLCYVAMRQGHRVSERRLWGVWKRYDEINKSHIQWIDHNIHSLKDFETN</sequence>
<feature type="transmembrane region" description="Helical" evidence="1">
    <location>
        <begin position="27"/>
        <end position="50"/>
    </location>
</feature>